<feature type="domain" description="Nudix hydrolase" evidence="4">
    <location>
        <begin position="31"/>
        <end position="155"/>
    </location>
</feature>
<name>A0A1F6CJD5_9BACT</name>
<gene>
    <name evidence="5" type="ORF">A2704_04235</name>
</gene>
<dbReference type="Gene3D" id="3.90.79.10">
    <property type="entry name" value="Nucleoside Triphosphate Pyrophosphohydrolase"/>
    <property type="match status" value="1"/>
</dbReference>
<evidence type="ECO:0000313" key="5">
    <source>
        <dbReference type="EMBL" id="OGG49356.1"/>
    </source>
</evidence>
<dbReference type="PANTHER" id="PTHR43046">
    <property type="entry name" value="GDP-MANNOSE MANNOSYL HYDROLASE"/>
    <property type="match status" value="1"/>
</dbReference>
<dbReference type="InterPro" id="IPR015797">
    <property type="entry name" value="NUDIX_hydrolase-like_dom_sf"/>
</dbReference>
<keyword evidence="2 3" id="KW-0378">Hydrolase</keyword>
<dbReference type="PANTHER" id="PTHR43046:SF14">
    <property type="entry name" value="MUTT_NUDIX FAMILY PROTEIN"/>
    <property type="match status" value="1"/>
</dbReference>
<proteinExistence type="inferred from homology"/>
<dbReference type="InterPro" id="IPR020084">
    <property type="entry name" value="NUDIX_hydrolase_CS"/>
</dbReference>
<dbReference type="AlphaFoldDB" id="A0A1F6CJD5"/>
<evidence type="ECO:0000256" key="3">
    <source>
        <dbReference type="RuleBase" id="RU003476"/>
    </source>
</evidence>
<dbReference type="GO" id="GO:0016787">
    <property type="term" value="F:hydrolase activity"/>
    <property type="evidence" value="ECO:0007669"/>
    <property type="project" value="UniProtKB-KW"/>
</dbReference>
<dbReference type="PROSITE" id="PS51462">
    <property type="entry name" value="NUDIX"/>
    <property type="match status" value="1"/>
</dbReference>
<dbReference type="EMBL" id="MFKW01000075">
    <property type="protein sequence ID" value="OGG49356.1"/>
    <property type="molecule type" value="Genomic_DNA"/>
</dbReference>
<organism evidence="5 6">
    <name type="scientific">Candidatus Kaiserbacteria bacterium RIFCSPHIGHO2_01_FULL_54_36b</name>
    <dbReference type="NCBI Taxonomy" id="1798483"/>
    <lineage>
        <taxon>Bacteria</taxon>
        <taxon>Candidatus Kaiseribacteriota</taxon>
    </lineage>
</organism>
<comment type="similarity">
    <text evidence="3">Belongs to the Nudix hydrolase family.</text>
</comment>
<dbReference type="InterPro" id="IPR000086">
    <property type="entry name" value="NUDIX_hydrolase_dom"/>
</dbReference>
<evidence type="ECO:0000259" key="4">
    <source>
        <dbReference type="PROSITE" id="PS51462"/>
    </source>
</evidence>
<comment type="cofactor">
    <cofactor evidence="1">
        <name>Mg(2+)</name>
        <dbReference type="ChEBI" id="CHEBI:18420"/>
    </cofactor>
</comment>
<dbReference type="PROSITE" id="PS00893">
    <property type="entry name" value="NUDIX_BOX"/>
    <property type="match status" value="1"/>
</dbReference>
<protein>
    <recommendedName>
        <fullName evidence="4">Nudix hydrolase domain-containing protein</fullName>
    </recommendedName>
</protein>
<dbReference type="SUPFAM" id="SSF55811">
    <property type="entry name" value="Nudix"/>
    <property type="match status" value="1"/>
</dbReference>
<evidence type="ECO:0000313" key="6">
    <source>
        <dbReference type="Proteomes" id="UP000176445"/>
    </source>
</evidence>
<comment type="caution">
    <text evidence="5">The sequence shown here is derived from an EMBL/GenBank/DDBJ whole genome shotgun (WGS) entry which is preliminary data.</text>
</comment>
<accession>A0A1F6CJD5</accession>
<dbReference type="PRINTS" id="PR00502">
    <property type="entry name" value="NUDIXFAMILY"/>
</dbReference>
<sequence>MHLVRKFGMYLSLTIISVVHTVRYWTSLSTNTIQGVRVILVEGRRVLLVSHWYAPWTWTLPGGGVDKNESPEEAAIREVREETGFVVKLIAGEIGRYAGTWGRGDMVAVFYTGDFEGSLALKPNLEIMARCWFDIDNLPEEISPANRRRIEAYRDGVRNEVGKW</sequence>
<dbReference type="Proteomes" id="UP000176445">
    <property type="component" value="Unassembled WGS sequence"/>
</dbReference>
<dbReference type="Pfam" id="PF00293">
    <property type="entry name" value="NUDIX"/>
    <property type="match status" value="1"/>
</dbReference>
<dbReference type="InterPro" id="IPR020476">
    <property type="entry name" value="Nudix_hydrolase"/>
</dbReference>
<evidence type="ECO:0000256" key="1">
    <source>
        <dbReference type="ARBA" id="ARBA00001946"/>
    </source>
</evidence>
<reference evidence="5 6" key="1">
    <citation type="journal article" date="2016" name="Nat. Commun.">
        <title>Thousands of microbial genomes shed light on interconnected biogeochemical processes in an aquifer system.</title>
        <authorList>
            <person name="Anantharaman K."/>
            <person name="Brown C.T."/>
            <person name="Hug L.A."/>
            <person name="Sharon I."/>
            <person name="Castelle C.J."/>
            <person name="Probst A.J."/>
            <person name="Thomas B.C."/>
            <person name="Singh A."/>
            <person name="Wilkins M.J."/>
            <person name="Karaoz U."/>
            <person name="Brodie E.L."/>
            <person name="Williams K.H."/>
            <person name="Hubbard S.S."/>
            <person name="Banfield J.F."/>
        </authorList>
    </citation>
    <scope>NUCLEOTIDE SEQUENCE [LARGE SCALE GENOMIC DNA]</scope>
</reference>
<evidence type="ECO:0000256" key="2">
    <source>
        <dbReference type="ARBA" id="ARBA00022801"/>
    </source>
</evidence>